<dbReference type="Pfam" id="PF01844">
    <property type="entry name" value="HNH"/>
    <property type="match status" value="1"/>
</dbReference>
<feature type="compositionally biased region" description="Basic and acidic residues" evidence="2">
    <location>
        <begin position="234"/>
        <end position="244"/>
    </location>
</feature>
<dbReference type="Proteomes" id="UP000188235">
    <property type="component" value="Chromosome"/>
</dbReference>
<comment type="similarity">
    <text evidence="1">Belongs to the Rv1128c/1148c/1588c/1702c/1945/3466 family.</text>
</comment>
<protein>
    <recommendedName>
        <fullName evidence="3">HNH nuclease domain-containing protein</fullName>
    </recommendedName>
</protein>
<evidence type="ECO:0000256" key="1">
    <source>
        <dbReference type="ARBA" id="ARBA00023450"/>
    </source>
</evidence>
<reference evidence="4 5" key="1">
    <citation type="journal article" date="2008" name="Int. J. Syst. Evol. Microbiol.">
        <title>Tessaracoccus flavescens sp. nov., isolated from marine sediment.</title>
        <authorList>
            <person name="Lee D.W."/>
            <person name="Lee S.D."/>
        </authorList>
    </citation>
    <scope>NUCLEOTIDE SEQUENCE [LARGE SCALE GENOMIC DNA]</scope>
    <source>
        <strain evidence="4 5">SST-39T</strain>
    </source>
</reference>
<dbReference type="KEGG" id="tfa:BW733_04535"/>
<accession>A0A1Q2CVX2</accession>
<feature type="region of interest" description="Disordered" evidence="2">
    <location>
        <begin position="521"/>
        <end position="549"/>
    </location>
</feature>
<dbReference type="Pfam" id="PF02720">
    <property type="entry name" value="DUF222"/>
    <property type="match status" value="1"/>
</dbReference>
<evidence type="ECO:0000259" key="3">
    <source>
        <dbReference type="SMART" id="SM00507"/>
    </source>
</evidence>
<sequence length="549" mass="59924">MEPQQSQSRRDKAVALIRAGLELLRDPSPDEPITVRRELELLDAIRVAAEQLQTQHRVMAADADRRKVAERAVGVPLTTWLKSTGRTTQAVAAATIFAGHDLAAHPEVRAAALEGSVTSRQADSITRVLNQLPSDLSDEQHEHAERFLVEQAGSATHEQLRSMTQRVLDVVDPALTREGAAERERQRLQRQRERALAQRCFRYRFDDGSMIFNGSLPAVDGEALARLVASYRASERRQARDDGRPSPALGRPSDSPEQRDADALVRIVRAMQVRKAAPKVAGDRPRVVVVMQEESLRERAEQAGVLTHGERVSAGDLRRLCCDADLTPVVLGADSELLDVGRTQRLVTDPIRKALSLRDGGCTFPGCEQPDEACDAHHIVPWWEGGPTCLANLVLVCAQHHAMVEPLRMHDDQRSRGSSPPVPHDHNPARPGSPPPEGSGVTPPGQLPPSGAPDDSVLGPPGPAERAQPSGSREDSVLVAPGSERDRRHGRSLVGAGYPLRSGYDPTDRWEVRMNASERPELIPPRRLDPGRTPVPARSGLRIDVGLAT</sequence>
<dbReference type="STRING" id="399497.BW733_04535"/>
<feature type="region of interest" description="Disordered" evidence="2">
    <location>
        <begin position="234"/>
        <end position="260"/>
    </location>
</feature>
<dbReference type="CDD" id="cd00085">
    <property type="entry name" value="HNHc"/>
    <property type="match status" value="1"/>
</dbReference>
<proteinExistence type="inferred from homology"/>
<dbReference type="EMBL" id="CP019607">
    <property type="protein sequence ID" value="AQP50211.1"/>
    <property type="molecule type" value="Genomic_DNA"/>
</dbReference>
<dbReference type="Gene3D" id="1.10.30.50">
    <property type="match status" value="1"/>
</dbReference>
<keyword evidence="5" id="KW-1185">Reference proteome</keyword>
<evidence type="ECO:0000256" key="2">
    <source>
        <dbReference type="SAM" id="MobiDB-lite"/>
    </source>
</evidence>
<feature type="region of interest" description="Disordered" evidence="2">
    <location>
        <begin position="410"/>
        <end position="506"/>
    </location>
</feature>
<dbReference type="OrthoDB" id="3725562at2"/>
<feature type="domain" description="HNH nuclease" evidence="3">
    <location>
        <begin position="350"/>
        <end position="402"/>
    </location>
</feature>
<dbReference type="AlphaFoldDB" id="A0A1Q2CVX2"/>
<dbReference type="GO" id="GO:0003676">
    <property type="term" value="F:nucleic acid binding"/>
    <property type="evidence" value="ECO:0007669"/>
    <property type="project" value="InterPro"/>
</dbReference>
<dbReference type="SMART" id="SM00507">
    <property type="entry name" value="HNHc"/>
    <property type="match status" value="1"/>
</dbReference>
<gene>
    <name evidence="4" type="ORF">BW733_04535</name>
</gene>
<feature type="compositionally biased region" description="Basic and acidic residues" evidence="2">
    <location>
        <begin position="521"/>
        <end position="530"/>
    </location>
</feature>
<evidence type="ECO:0000313" key="4">
    <source>
        <dbReference type="EMBL" id="AQP50211.1"/>
    </source>
</evidence>
<dbReference type="GO" id="GO:0008270">
    <property type="term" value="F:zinc ion binding"/>
    <property type="evidence" value="ECO:0007669"/>
    <property type="project" value="InterPro"/>
</dbReference>
<dbReference type="InterPro" id="IPR002711">
    <property type="entry name" value="HNH"/>
</dbReference>
<name>A0A1Q2CVX2_9ACTN</name>
<evidence type="ECO:0000313" key="5">
    <source>
        <dbReference type="Proteomes" id="UP000188235"/>
    </source>
</evidence>
<organism evidence="4 5">
    <name type="scientific">Tessaracoccus flavescens</name>
    <dbReference type="NCBI Taxonomy" id="399497"/>
    <lineage>
        <taxon>Bacteria</taxon>
        <taxon>Bacillati</taxon>
        <taxon>Actinomycetota</taxon>
        <taxon>Actinomycetes</taxon>
        <taxon>Propionibacteriales</taxon>
        <taxon>Propionibacteriaceae</taxon>
        <taxon>Tessaracoccus</taxon>
    </lineage>
</organism>
<dbReference type="GO" id="GO:0004519">
    <property type="term" value="F:endonuclease activity"/>
    <property type="evidence" value="ECO:0007669"/>
    <property type="project" value="InterPro"/>
</dbReference>
<dbReference type="RefSeq" id="WP_077348276.1">
    <property type="nucleotide sequence ID" value="NZ_CP019607.1"/>
</dbReference>
<dbReference type="InterPro" id="IPR003870">
    <property type="entry name" value="DUF222"/>
</dbReference>
<dbReference type="InterPro" id="IPR003615">
    <property type="entry name" value="HNH_nuc"/>
</dbReference>